<gene>
    <name evidence="3" type="ORF">SO802_021900</name>
</gene>
<feature type="chain" id="PRO_5044002388" evidence="2">
    <location>
        <begin position="24"/>
        <end position="124"/>
    </location>
</feature>
<proteinExistence type="predicted"/>
<sequence length="124" mass="13612">MWPYELCHKILIAFMAAVGWFWGGKLRQQNNENPSLSYSYAPTISDSTNSQCNATQAGSANNSTFNQNLTAGQVTRTNAARHSARGRRGNSECSPMTEHEPDRVGSDSRSPKTQAQPFKTESNG</sequence>
<organism evidence="3 4">
    <name type="scientific">Lithocarpus litseifolius</name>
    <dbReference type="NCBI Taxonomy" id="425828"/>
    <lineage>
        <taxon>Eukaryota</taxon>
        <taxon>Viridiplantae</taxon>
        <taxon>Streptophyta</taxon>
        <taxon>Embryophyta</taxon>
        <taxon>Tracheophyta</taxon>
        <taxon>Spermatophyta</taxon>
        <taxon>Magnoliopsida</taxon>
        <taxon>eudicotyledons</taxon>
        <taxon>Gunneridae</taxon>
        <taxon>Pentapetalae</taxon>
        <taxon>rosids</taxon>
        <taxon>fabids</taxon>
        <taxon>Fagales</taxon>
        <taxon>Fagaceae</taxon>
        <taxon>Lithocarpus</taxon>
    </lineage>
</organism>
<evidence type="ECO:0000313" key="3">
    <source>
        <dbReference type="EMBL" id="KAK9997214.1"/>
    </source>
</evidence>
<reference evidence="3 4" key="1">
    <citation type="submission" date="2024-01" db="EMBL/GenBank/DDBJ databases">
        <title>A telomere-to-telomere, gap-free genome of sweet tea (Lithocarpus litseifolius).</title>
        <authorList>
            <person name="Zhou J."/>
        </authorList>
    </citation>
    <scope>NUCLEOTIDE SEQUENCE [LARGE SCALE GENOMIC DNA]</scope>
    <source>
        <strain evidence="3">Zhou-2022a</strain>
        <tissue evidence="3">Leaf</tissue>
    </source>
</reference>
<evidence type="ECO:0000256" key="1">
    <source>
        <dbReference type="SAM" id="MobiDB-lite"/>
    </source>
</evidence>
<feature type="compositionally biased region" description="Basic and acidic residues" evidence="1">
    <location>
        <begin position="97"/>
        <end position="110"/>
    </location>
</feature>
<dbReference type="AlphaFoldDB" id="A0AAW2CJ45"/>
<feature type="compositionally biased region" description="Polar residues" evidence="1">
    <location>
        <begin position="71"/>
        <end position="80"/>
    </location>
</feature>
<feature type="signal peptide" evidence="2">
    <location>
        <begin position="1"/>
        <end position="23"/>
    </location>
</feature>
<name>A0AAW2CJ45_9ROSI</name>
<protein>
    <submittedName>
        <fullName evidence="3">Uncharacterized protein</fullName>
    </submittedName>
</protein>
<keyword evidence="2" id="KW-0732">Signal</keyword>
<accession>A0AAW2CJ45</accession>
<comment type="caution">
    <text evidence="3">The sequence shown here is derived from an EMBL/GenBank/DDBJ whole genome shotgun (WGS) entry which is preliminary data.</text>
</comment>
<feature type="region of interest" description="Disordered" evidence="1">
    <location>
        <begin position="71"/>
        <end position="124"/>
    </location>
</feature>
<feature type="compositionally biased region" description="Polar residues" evidence="1">
    <location>
        <begin position="111"/>
        <end position="124"/>
    </location>
</feature>
<keyword evidence="4" id="KW-1185">Reference proteome</keyword>
<evidence type="ECO:0000313" key="4">
    <source>
        <dbReference type="Proteomes" id="UP001459277"/>
    </source>
</evidence>
<dbReference type="EMBL" id="JAZDWU010000007">
    <property type="protein sequence ID" value="KAK9997214.1"/>
    <property type="molecule type" value="Genomic_DNA"/>
</dbReference>
<dbReference type="Proteomes" id="UP001459277">
    <property type="component" value="Unassembled WGS sequence"/>
</dbReference>
<evidence type="ECO:0000256" key="2">
    <source>
        <dbReference type="SAM" id="SignalP"/>
    </source>
</evidence>